<protein>
    <submittedName>
        <fullName evidence="3">PQQ-dependent sugar dehydrogenase</fullName>
        <ecNumber evidence="3">1.1.5.-</ecNumber>
    </submittedName>
</protein>
<evidence type="ECO:0000256" key="1">
    <source>
        <dbReference type="SAM" id="SignalP"/>
    </source>
</evidence>
<dbReference type="InterPro" id="IPR012938">
    <property type="entry name" value="Glc/Sorbosone_DH"/>
</dbReference>
<keyword evidence="3" id="KW-0560">Oxidoreductase</keyword>
<dbReference type="GO" id="GO:0016787">
    <property type="term" value="F:hydrolase activity"/>
    <property type="evidence" value="ECO:0007669"/>
    <property type="project" value="UniProtKB-KW"/>
</dbReference>
<dbReference type="PANTHER" id="PTHR19328">
    <property type="entry name" value="HEDGEHOG-INTERACTING PROTEIN"/>
    <property type="match status" value="1"/>
</dbReference>
<dbReference type="Gene3D" id="2.120.10.30">
    <property type="entry name" value="TolB, C-terminal domain"/>
    <property type="match status" value="1"/>
</dbReference>
<feature type="chain" id="PRO_5047532856" evidence="1">
    <location>
        <begin position="46"/>
        <end position="409"/>
    </location>
</feature>
<dbReference type="Pfam" id="PF07995">
    <property type="entry name" value="GSDH"/>
    <property type="match status" value="1"/>
</dbReference>
<sequence length="409" mass="43360">MAKTIAAAFFIDDTGEFPMPTIKRTRLATALLLGAFAACAMPAHAELQATGEPPAARQAWKAETVAQGVRQPWGIAWLGEGRALVTSKQGTLHLLNGKTFTDVALEGMPKVFTGGQGGLLDIVLHPQDAGKAQQRVYMTVSTGNNDANRTTLVRGVFDGRKVTGIQTLFKVATDKSGGQHFGSRLLWLPDGTLLMSVADGGNPPLRIGDRLAREQAQNLATHQGSILRLTEDGKPAPGNPLAAKGALPEIWSYGHRNVQGLALDPVSGRVWATEHGPYGGDELNLVVAGGNYGWPLQSYGADYKTHEPVGKHEVAGMLNPSVAWVPSPAPSGLAVYTGDKIAAWRGSIFSGGLAAKDIRRIAVDASGKVTGQDRLAIGARVRDVRQGPDGYLYALTDEDNGRLLRIVAQ</sequence>
<evidence type="ECO:0000313" key="3">
    <source>
        <dbReference type="EMBL" id="MDQ4625723.1"/>
    </source>
</evidence>
<keyword evidence="4" id="KW-1185">Reference proteome</keyword>
<evidence type="ECO:0000313" key="4">
    <source>
        <dbReference type="Proteomes" id="UP001237592"/>
    </source>
</evidence>
<dbReference type="InterPro" id="IPR011042">
    <property type="entry name" value="6-blade_b-propeller_TolB-like"/>
</dbReference>
<dbReference type="SUPFAM" id="SSF50952">
    <property type="entry name" value="Soluble quinoprotein glucose dehydrogenase"/>
    <property type="match status" value="1"/>
</dbReference>
<reference evidence="3 4" key="1">
    <citation type="submission" date="2023-08" db="EMBL/GenBank/DDBJ databases">
        <title>Draft genome sequence of Janthinobacterium lividum.</title>
        <authorList>
            <person name="Chun B.H."/>
            <person name="Lee Y."/>
        </authorList>
    </citation>
    <scope>NUCLEOTIDE SEQUENCE [LARGE SCALE GENOMIC DNA]</scope>
    <source>
        <strain evidence="3 4">AMJK</strain>
    </source>
</reference>
<dbReference type="RefSeq" id="WP_307778758.1">
    <property type="nucleotide sequence ID" value="NZ_JAVFKP010000001.1"/>
</dbReference>
<gene>
    <name evidence="3" type="ORF">RB624_07475</name>
</gene>
<dbReference type="Proteomes" id="UP001237592">
    <property type="component" value="Unassembled WGS sequence"/>
</dbReference>
<keyword evidence="1" id="KW-0732">Signal</keyword>
<name>A0ABU0XRE5_9BURK</name>
<keyword evidence="3" id="KW-0378">Hydrolase</keyword>
<dbReference type="InterPro" id="IPR011041">
    <property type="entry name" value="Quinoprot_gluc/sorb_DH_b-prop"/>
</dbReference>
<feature type="signal peptide" evidence="1">
    <location>
        <begin position="1"/>
        <end position="45"/>
    </location>
</feature>
<feature type="domain" description="Glucose/Sorbosone dehydrogenase" evidence="2">
    <location>
        <begin position="70"/>
        <end position="405"/>
    </location>
</feature>
<accession>A0ABU0XRE5</accession>
<dbReference type="GO" id="GO:0016491">
    <property type="term" value="F:oxidoreductase activity"/>
    <property type="evidence" value="ECO:0007669"/>
    <property type="project" value="UniProtKB-KW"/>
</dbReference>
<dbReference type="PANTHER" id="PTHR19328:SF75">
    <property type="entry name" value="ALDOSE SUGAR DEHYDROGENASE YLII"/>
    <property type="match status" value="1"/>
</dbReference>
<organism evidence="3 4">
    <name type="scientific">Janthinobacterium lividum</name>
    <dbReference type="NCBI Taxonomy" id="29581"/>
    <lineage>
        <taxon>Bacteria</taxon>
        <taxon>Pseudomonadati</taxon>
        <taxon>Pseudomonadota</taxon>
        <taxon>Betaproteobacteria</taxon>
        <taxon>Burkholderiales</taxon>
        <taxon>Oxalobacteraceae</taxon>
        <taxon>Janthinobacterium</taxon>
    </lineage>
</organism>
<dbReference type="EC" id="1.1.5.-" evidence="3"/>
<evidence type="ECO:0000259" key="2">
    <source>
        <dbReference type="Pfam" id="PF07995"/>
    </source>
</evidence>
<proteinExistence type="predicted"/>
<comment type="caution">
    <text evidence="3">The sequence shown here is derived from an EMBL/GenBank/DDBJ whole genome shotgun (WGS) entry which is preliminary data.</text>
</comment>
<dbReference type="EMBL" id="JAVFKP010000001">
    <property type="protein sequence ID" value="MDQ4625723.1"/>
    <property type="molecule type" value="Genomic_DNA"/>
</dbReference>